<comment type="caution">
    <text evidence="10">The sequence shown here is derived from an EMBL/GenBank/DDBJ whole genome shotgun (WGS) entry which is preliminary data.</text>
</comment>
<keyword evidence="4" id="KW-0732">Signal</keyword>
<dbReference type="InterPro" id="IPR000209">
    <property type="entry name" value="Peptidase_S8/S53_dom"/>
</dbReference>
<evidence type="ECO:0000256" key="6">
    <source>
        <dbReference type="ARBA" id="ARBA00022825"/>
    </source>
</evidence>
<organism evidence="10 11">
    <name type="scientific">Dovyalis caffra</name>
    <dbReference type="NCBI Taxonomy" id="77055"/>
    <lineage>
        <taxon>Eukaryota</taxon>
        <taxon>Viridiplantae</taxon>
        <taxon>Streptophyta</taxon>
        <taxon>Embryophyta</taxon>
        <taxon>Tracheophyta</taxon>
        <taxon>Spermatophyta</taxon>
        <taxon>Magnoliopsida</taxon>
        <taxon>eudicotyledons</taxon>
        <taxon>Gunneridae</taxon>
        <taxon>Pentapetalae</taxon>
        <taxon>rosids</taxon>
        <taxon>fabids</taxon>
        <taxon>Malpighiales</taxon>
        <taxon>Salicaceae</taxon>
        <taxon>Flacourtieae</taxon>
        <taxon>Dovyalis</taxon>
    </lineage>
</organism>
<accession>A0AAV1R9I7</accession>
<dbReference type="Proteomes" id="UP001314170">
    <property type="component" value="Unassembled WGS sequence"/>
</dbReference>
<dbReference type="Gene3D" id="3.50.30.30">
    <property type="match status" value="1"/>
</dbReference>
<dbReference type="GO" id="GO:0004252">
    <property type="term" value="F:serine-type endopeptidase activity"/>
    <property type="evidence" value="ECO:0007669"/>
    <property type="project" value="InterPro"/>
</dbReference>
<dbReference type="GO" id="GO:0006508">
    <property type="term" value="P:proteolysis"/>
    <property type="evidence" value="ECO:0007669"/>
    <property type="project" value="UniProtKB-KW"/>
</dbReference>
<dbReference type="AlphaFoldDB" id="A0AAV1R9I7"/>
<keyword evidence="6" id="KW-0720">Serine protease</keyword>
<dbReference type="InterPro" id="IPR041469">
    <property type="entry name" value="Subtilisin-like_FN3"/>
</dbReference>
<dbReference type="PROSITE" id="PS00138">
    <property type="entry name" value="SUBTILASE_SER"/>
    <property type="match status" value="1"/>
</dbReference>
<evidence type="ECO:0000313" key="10">
    <source>
        <dbReference type="EMBL" id="CAK7331400.1"/>
    </source>
</evidence>
<protein>
    <submittedName>
        <fullName evidence="10">Uncharacterized protein</fullName>
    </submittedName>
</protein>
<sequence length="482" mass="52086">MQVYVVYMGSLPESEYSPSSHHLSLLQEVVQDRLRYFSVFKISSSSTILVTFVFRMFLSAALLKISLSEVTKGVSTDFPRNSPGNSINSFTLNGTQFPLVYGKGVSSTCNDSEARLCDPDCLDSALVKGKILLCDATYGRSAAKRLGSLGMIMLNSEDDLSFLLSSPALGLTEDKYNAVKSYINSTTKPSANILKSEAIKNPIAPEVASFSSRGPNAIISDILKPDVSAPGVEILAAYPPVLSLTDDTEDKRRAKYTIMSGTSMACPHAAGVAAYVKASHPDWSPSAIKSAIMTTAWPMNVTKRSEGEFAFGSGHAYPVKAINPGLVYEAQKSDYIQLLCSLGYTEDQLRQISGDNSSCSNATNNKTLPRDLNYPSMSAKVAVQESFTIKFHRAVTNVGIANSQYKAEIFSDSSLKIKVVPEVLSFKSLNEKKSFDVTVVGGNLKAGTTFSASLVWSDGSHKVRSPIVVYAWNDITTSSAYD</sequence>
<dbReference type="InterPro" id="IPR023828">
    <property type="entry name" value="Peptidase_S8_Ser-AS"/>
</dbReference>
<dbReference type="Gene3D" id="2.60.40.2310">
    <property type="match status" value="1"/>
</dbReference>
<keyword evidence="5" id="KW-0378">Hydrolase</keyword>
<evidence type="ECO:0000256" key="1">
    <source>
        <dbReference type="ARBA" id="ARBA00004613"/>
    </source>
</evidence>
<dbReference type="SUPFAM" id="SSF52743">
    <property type="entry name" value="Subtilisin-like"/>
    <property type="match status" value="1"/>
</dbReference>
<evidence type="ECO:0000256" key="7">
    <source>
        <dbReference type="PROSITE-ProRule" id="PRU01240"/>
    </source>
</evidence>
<dbReference type="Gene3D" id="3.40.50.200">
    <property type="entry name" value="Peptidase S8/S53 domain"/>
    <property type="match status" value="1"/>
</dbReference>
<comment type="caution">
    <text evidence="7">Lacks conserved residue(s) required for the propagation of feature annotation.</text>
</comment>
<dbReference type="PROSITE" id="PS51892">
    <property type="entry name" value="SUBTILASE"/>
    <property type="match status" value="1"/>
</dbReference>
<evidence type="ECO:0000259" key="8">
    <source>
        <dbReference type="Pfam" id="PF00082"/>
    </source>
</evidence>
<gene>
    <name evidence="10" type="ORF">DCAF_LOCUS8449</name>
</gene>
<comment type="subcellular location">
    <subcellularLocation>
        <location evidence="1">Secreted</location>
    </subcellularLocation>
</comment>
<dbReference type="EMBL" id="CAWUPB010000913">
    <property type="protein sequence ID" value="CAK7331400.1"/>
    <property type="molecule type" value="Genomic_DNA"/>
</dbReference>
<comment type="similarity">
    <text evidence="2 7">Belongs to the peptidase S8 family.</text>
</comment>
<dbReference type="InterPro" id="IPR036852">
    <property type="entry name" value="Peptidase_S8/S53_dom_sf"/>
</dbReference>
<keyword evidence="3" id="KW-0645">Protease</keyword>
<reference evidence="10 11" key="1">
    <citation type="submission" date="2024-01" db="EMBL/GenBank/DDBJ databases">
        <authorList>
            <person name="Waweru B."/>
        </authorList>
    </citation>
    <scope>NUCLEOTIDE SEQUENCE [LARGE SCALE GENOMIC DNA]</scope>
</reference>
<evidence type="ECO:0000256" key="3">
    <source>
        <dbReference type="ARBA" id="ARBA00022670"/>
    </source>
</evidence>
<evidence type="ECO:0000256" key="4">
    <source>
        <dbReference type="ARBA" id="ARBA00022729"/>
    </source>
</evidence>
<keyword evidence="11" id="KW-1185">Reference proteome</keyword>
<evidence type="ECO:0000256" key="5">
    <source>
        <dbReference type="ARBA" id="ARBA00022801"/>
    </source>
</evidence>
<evidence type="ECO:0000256" key="2">
    <source>
        <dbReference type="ARBA" id="ARBA00011073"/>
    </source>
</evidence>
<dbReference type="PANTHER" id="PTHR10795">
    <property type="entry name" value="PROPROTEIN CONVERTASE SUBTILISIN/KEXIN"/>
    <property type="match status" value="1"/>
</dbReference>
<dbReference type="Pfam" id="PF00082">
    <property type="entry name" value="Peptidase_S8"/>
    <property type="match status" value="1"/>
</dbReference>
<evidence type="ECO:0000259" key="9">
    <source>
        <dbReference type="Pfam" id="PF17766"/>
    </source>
</evidence>
<name>A0AAV1R9I7_9ROSI</name>
<dbReference type="InterPro" id="IPR045051">
    <property type="entry name" value="SBT"/>
</dbReference>
<proteinExistence type="inferred from homology"/>
<dbReference type="Pfam" id="PF17766">
    <property type="entry name" value="fn3_6"/>
    <property type="match status" value="1"/>
</dbReference>
<dbReference type="CDD" id="cd02120">
    <property type="entry name" value="PA_subtilisin_like"/>
    <property type="match status" value="1"/>
</dbReference>
<dbReference type="FunFam" id="2.60.40.2310:FF:000001">
    <property type="entry name" value="Subtilisin-like protease SBT1.5"/>
    <property type="match status" value="1"/>
</dbReference>
<feature type="domain" description="Peptidase S8/S53" evidence="8">
    <location>
        <begin position="198"/>
        <end position="312"/>
    </location>
</feature>
<dbReference type="GO" id="GO:0005576">
    <property type="term" value="C:extracellular region"/>
    <property type="evidence" value="ECO:0007669"/>
    <property type="project" value="UniProtKB-SubCell"/>
</dbReference>
<feature type="domain" description="Subtilisin-like protease fibronectin type-III" evidence="9">
    <location>
        <begin position="371"/>
        <end position="469"/>
    </location>
</feature>
<evidence type="ECO:0000313" key="11">
    <source>
        <dbReference type="Proteomes" id="UP001314170"/>
    </source>
</evidence>